<comment type="caution">
    <text evidence="2">The sequence shown here is derived from an EMBL/GenBank/DDBJ whole genome shotgun (WGS) entry which is preliminary data.</text>
</comment>
<feature type="non-terminal residue" evidence="2">
    <location>
        <position position="1"/>
    </location>
</feature>
<evidence type="ECO:0000313" key="2">
    <source>
        <dbReference type="EMBL" id="KAK7498458.1"/>
    </source>
</evidence>
<evidence type="ECO:0000313" key="3">
    <source>
        <dbReference type="Proteomes" id="UP001519460"/>
    </source>
</evidence>
<accession>A0ABD0LGE8</accession>
<feature type="non-terminal residue" evidence="2">
    <location>
        <position position="112"/>
    </location>
</feature>
<protein>
    <submittedName>
        <fullName evidence="2">Uncharacterized protein</fullName>
    </submittedName>
</protein>
<gene>
    <name evidence="2" type="ORF">BaRGS_00010412</name>
</gene>
<keyword evidence="3" id="KW-1185">Reference proteome</keyword>
<reference evidence="2 3" key="1">
    <citation type="journal article" date="2023" name="Sci. Data">
        <title>Genome assembly of the Korean intertidal mud-creeper Batillaria attramentaria.</title>
        <authorList>
            <person name="Patra A.K."/>
            <person name="Ho P.T."/>
            <person name="Jun S."/>
            <person name="Lee S.J."/>
            <person name="Kim Y."/>
            <person name="Won Y.J."/>
        </authorList>
    </citation>
    <scope>NUCLEOTIDE SEQUENCE [LARGE SCALE GENOMIC DNA]</scope>
    <source>
        <strain evidence="2">Wonlab-2016</strain>
    </source>
</reference>
<name>A0ABD0LGE8_9CAEN</name>
<evidence type="ECO:0000256" key="1">
    <source>
        <dbReference type="SAM" id="MobiDB-lite"/>
    </source>
</evidence>
<dbReference type="AlphaFoldDB" id="A0ABD0LGE8"/>
<feature type="region of interest" description="Disordered" evidence="1">
    <location>
        <begin position="1"/>
        <end position="21"/>
    </location>
</feature>
<dbReference type="EMBL" id="JACVVK020000051">
    <property type="protein sequence ID" value="KAK7498458.1"/>
    <property type="molecule type" value="Genomic_DNA"/>
</dbReference>
<organism evidence="2 3">
    <name type="scientific">Batillaria attramentaria</name>
    <dbReference type="NCBI Taxonomy" id="370345"/>
    <lineage>
        <taxon>Eukaryota</taxon>
        <taxon>Metazoa</taxon>
        <taxon>Spiralia</taxon>
        <taxon>Lophotrochozoa</taxon>
        <taxon>Mollusca</taxon>
        <taxon>Gastropoda</taxon>
        <taxon>Caenogastropoda</taxon>
        <taxon>Sorbeoconcha</taxon>
        <taxon>Cerithioidea</taxon>
        <taxon>Batillariidae</taxon>
        <taxon>Batillaria</taxon>
    </lineage>
</organism>
<feature type="compositionally biased region" description="Polar residues" evidence="1">
    <location>
        <begin position="9"/>
        <end position="21"/>
    </location>
</feature>
<sequence length="112" mass="12080">AKSSRRRFASTSSIPDRQWSSELSGCQAARTEHDHSVVSAGVCVAHSPLRLFHAGIDSLFDPAFGVEAVYRREKILPDDESTAYTIARTCLGYGGGALARCLHSVARVSLSE</sequence>
<dbReference type="Proteomes" id="UP001519460">
    <property type="component" value="Unassembled WGS sequence"/>
</dbReference>
<proteinExistence type="predicted"/>